<gene>
    <name evidence="28" type="ORF">HJG63_002465</name>
</gene>
<dbReference type="InterPro" id="IPR000538">
    <property type="entry name" value="Link_dom"/>
</dbReference>
<evidence type="ECO:0000256" key="23">
    <source>
        <dbReference type="ARBA" id="ARBA00032917"/>
    </source>
</evidence>
<evidence type="ECO:0000256" key="6">
    <source>
        <dbReference type="ARBA" id="ARBA00022525"/>
    </source>
</evidence>
<dbReference type="Pfam" id="PF00193">
    <property type="entry name" value="Xlink"/>
    <property type="match status" value="1"/>
</dbReference>
<comment type="caution">
    <text evidence="24">Lacks conserved residue(s) required for the propagation of feature annotation.</text>
</comment>
<feature type="domain" description="Link" evidence="27">
    <location>
        <begin position="32"/>
        <end position="140"/>
    </location>
</feature>
<keyword evidence="29" id="KW-1185">Reference proteome</keyword>
<dbReference type="GO" id="GO:0016323">
    <property type="term" value="C:basolateral plasma membrane"/>
    <property type="evidence" value="ECO:0007669"/>
    <property type="project" value="TreeGrafter"/>
</dbReference>
<keyword evidence="17" id="KW-0966">Cell projection</keyword>
<dbReference type="GO" id="GO:0070374">
    <property type="term" value="P:positive regulation of ERK1 and ERK2 cascade"/>
    <property type="evidence" value="ECO:0007669"/>
    <property type="project" value="TreeGrafter"/>
</dbReference>
<evidence type="ECO:0000256" key="16">
    <source>
        <dbReference type="ARBA" id="ARBA00023180"/>
    </source>
</evidence>
<evidence type="ECO:0000256" key="25">
    <source>
        <dbReference type="SAM" id="MobiDB-lite"/>
    </source>
</evidence>
<dbReference type="PROSITE" id="PS50963">
    <property type="entry name" value="LINK_2"/>
    <property type="match status" value="1"/>
</dbReference>
<evidence type="ECO:0000256" key="19">
    <source>
        <dbReference type="ARBA" id="ARBA00029928"/>
    </source>
</evidence>
<name>A0A7J8GXW2_ROUAE</name>
<dbReference type="SUPFAM" id="SSF56436">
    <property type="entry name" value="C-type lectin-like"/>
    <property type="match status" value="1"/>
</dbReference>
<keyword evidence="13" id="KW-0472">Membrane</keyword>
<evidence type="ECO:0000256" key="22">
    <source>
        <dbReference type="ARBA" id="ARBA00032514"/>
    </source>
</evidence>
<dbReference type="PANTHER" id="PTHR10225:SF6">
    <property type="entry name" value="CD44 ANTIGEN"/>
    <property type="match status" value="1"/>
</dbReference>
<dbReference type="GO" id="GO:0005576">
    <property type="term" value="C:extracellular region"/>
    <property type="evidence" value="ECO:0007669"/>
    <property type="project" value="UniProtKB-SubCell"/>
</dbReference>
<evidence type="ECO:0000256" key="24">
    <source>
        <dbReference type="PROSITE-ProRule" id="PRU00323"/>
    </source>
</evidence>
<dbReference type="InterPro" id="IPR016187">
    <property type="entry name" value="CTDL_fold"/>
</dbReference>
<evidence type="ECO:0000256" key="8">
    <source>
        <dbReference type="ARBA" id="ARBA00022692"/>
    </source>
</evidence>
<dbReference type="GO" id="GO:0005902">
    <property type="term" value="C:microvillus"/>
    <property type="evidence" value="ECO:0007669"/>
    <property type="project" value="UniProtKB-SubCell"/>
</dbReference>
<feature type="chain" id="PRO_5029636445" description="CD44 antigen" evidence="26">
    <location>
        <begin position="21"/>
        <end position="140"/>
    </location>
</feature>
<sequence length="140" mass="15632">MDKLGWRAVWGLCLVQLSLAQIDLNITCRYAGVFHVEKNGRYSISRTEAADLCKAFNCTLPTMAQMEKALSVGFETCRLHRGQQSKEVWAEEKVGDQQWKWSCGGEEGEWTQRGGQQVSGDGAFGEQGVIRDPGPVYDSR</sequence>
<evidence type="ECO:0000256" key="5">
    <source>
        <dbReference type="ARBA" id="ARBA00022475"/>
    </source>
</evidence>
<keyword evidence="11" id="KW-0654">Proteoglycan</keyword>
<evidence type="ECO:0000259" key="27">
    <source>
        <dbReference type="PROSITE" id="PS50963"/>
    </source>
</evidence>
<evidence type="ECO:0000256" key="13">
    <source>
        <dbReference type="ARBA" id="ARBA00023136"/>
    </source>
</evidence>
<reference evidence="28 29" key="1">
    <citation type="journal article" date="2020" name="Nature">
        <title>Six reference-quality genomes reveal evolution of bat adaptations.</title>
        <authorList>
            <person name="Jebb D."/>
            <person name="Huang Z."/>
            <person name="Pippel M."/>
            <person name="Hughes G.M."/>
            <person name="Lavrichenko K."/>
            <person name="Devanna P."/>
            <person name="Winkler S."/>
            <person name="Jermiin L.S."/>
            <person name="Skirmuntt E.C."/>
            <person name="Katzourakis A."/>
            <person name="Burkitt-Gray L."/>
            <person name="Ray D.A."/>
            <person name="Sullivan K.A.M."/>
            <person name="Roscito J.G."/>
            <person name="Kirilenko B.M."/>
            <person name="Davalos L.M."/>
            <person name="Corthals A.P."/>
            <person name="Power M.L."/>
            <person name="Jones G."/>
            <person name="Ransome R.D."/>
            <person name="Dechmann D.K.N."/>
            <person name="Locatelli A.G."/>
            <person name="Puechmaille S.J."/>
            <person name="Fedrigo O."/>
            <person name="Jarvis E.D."/>
            <person name="Hiller M."/>
            <person name="Vernes S.C."/>
            <person name="Myers E.W."/>
            <person name="Teeling E.C."/>
        </authorList>
    </citation>
    <scope>NUCLEOTIDE SEQUENCE [LARGE SCALE GENOMIC DNA]</scope>
    <source>
        <strain evidence="28">MRouAeg1</strain>
        <tissue evidence="28">Muscle</tissue>
    </source>
</reference>
<dbReference type="Proteomes" id="UP000593571">
    <property type="component" value="Unassembled WGS sequence"/>
</dbReference>
<evidence type="ECO:0000313" key="29">
    <source>
        <dbReference type="Proteomes" id="UP000593571"/>
    </source>
</evidence>
<evidence type="ECO:0000256" key="15">
    <source>
        <dbReference type="ARBA" id="ARBA00023170"/>
    </source>
</evidence>
<proteinExistence type="predicted"/>
<evidence type="ECO:0000256" key="26">
    <source>
        <dbReference type="SAM" id="SignalP"/>
    </source>
</evidence>
<dbReference type="InterPro" id="IPR016186">
    <property type="entry name" value="C-type_lectin-like/link_sf"/>
</dbReference>
<evidence type="ECO:0000256" key="9">
    <source>
        <dbReference type="ARBA" id="ARBA00022729"/>
    </source>
</evidence>
<dbReference type="EMBL" id="JACASE010000005">
    <property type="protein sequence ID" value="KAF6464429.1"/>
    <property type="molecule type" value="Genomic_DNA"/>
</dbReference>
<keyword evidence="14" id="KW-1015">Disulfide bond</keyword>
<keyword evidence="9 26" id="KW-0732">Signal</keyword>
<comment type="subcellular location">
    <subcellularLocation>
        <location evidence="2">Cell membrane</location>
        <topology evidence="2">Single-pass type I membrane protein</topology>
    </subcellularLocation>
    <subcellularLocation>
        <location evidence="1">Cell projection</location>
        <location evidence="1">Microvillus</location>
    </subcellularLocation>
    <subcellularLocation>
        <location evidence="3">Secreted</location>
    </subcellularLocation>
</comment>
<feature type="region of interest" description="Disordered" evidence="25">
    <location>
        <begin position="106"/>
        <end position="140"/>
    </location>
</feature>
<keyword evidence="8" id="KW-0812">Transmembrane</keyword>
<accession>A0A7J8GXW2</accession>
<evidence type="ECO:0000256" key="10">
    <source>
        <dbReference type="ARBA" id="ARBA00022889"/>
    </source>
</evidence>
<dbReference type="AlphaFoldDB" id="A0A7J8GXW2"/>
<evidence type="ECO:0000256" key="3">
    <source>
        <dbReference type="ARBA" id="ARBA00004613"/>
    </source>
</evidence>
<comment type="caution">
    <text evidence="28">The sequence shown here is derived from an EMBL/GenBank/DDBJ whole genome shotgun (WGS) entry which is preliminary data.</text>
</comment>
<dbReference type="GO" id="GO:0005540">
    <property type="term" value="F:hyaluronic acid binding"/>
    <property type="evidence" value="ECO:0007669"/>
    <property type="project" value="InterPro"/>
</dbReference>
<dbReference type="InterPro" id="IPR001231">
    <property type="entry name" value="CD44_antigen"/>
</dbReference>
<evidence type="ECO:0000256" key="2">
    <source>
        <dbReference type="ARBA" id="ARBA00004251"/>
    </source>
</evidence>
<keyword evidence="5" id="KW-1003">Cell membrane</keyword>
<dbReference type="SMART" id="SM00445">
    <property type="entry name" value="LINK"/>
    <property type="match status" value="1"/>
</dbReference>
<evidence type="ECO:0000256" key="21">
    <source>
        <dbReference type="ARBA" id="ARBA00031823"/>
    </source>
</evidence>
<dbReference type="InterPro" id="IPR043210">
    <property type="entry name" value="CD44_antigen-like"/>
</dbReference>
<evidence type="ECO:0000256" key="11">
    <source>
        <dbReference type="ARBA" id="ARBA00022974"/>
    </source>
</evidence>
<keyword evidence="12" id="KW-1133">Transmembrane helix</keyword>
<keyword evidence="10" id="KW-0130">Cell adhesion</keyword>
<evidence type="ECO:0000256" key="7">
    <source>
        <dbReference type="ARBA" id="ARBA00022553"/>
    </source>
</evidence>
<evidence type="ECO:0000256" key="12">
    <source>
        <dbReference type="ARBA" id="ARBA00022989"/>
    </source>
</evidence>
<organism evidence="28 29">
    <name type="scientific">Rousettus aegyptiacus</name>
    <name type="common">Egyptian fruit bat</name>
    <name type="synonym">Pteropus aegyptiacus</name>
    <dbReference type="NCBI Taxonomy" id="9407"/>
    <lineage>
        <taxon>Eukaryota</taxon>
        <taxon>Metazoa</taxon>
        <taxon>Chordata</taxon>
        <taxon>Craniata</taxon>
        <taxon>Vertebrata</taxon>
        <taxon>Euteleostomi</taxon>
        <taxon>Mammalia</taxon>
        <taxon>Eutheria</taxon>
        <taxon>Laurasiatheria</taxon>
        <taxon>Chiroptera</taxon>
        <taxon>Yinpterochiroptera</taxon>
        <taxon>Pteropodoidea</taxon>
        <taxon>Pteropodidae</taxon>
        <taxon>Rousettinae</taxon>
        <taxon>Rousettus</taxon>
    </lineage>
</organism>
<evidence type="ECO:0000256" key="4">
    <source>
        <dbReference type="ARBA" id="ARBA00020474"/>
    </source>
</evidence>
<feature type="signal peptide" evidence="26">
    <location>
        <begin position="1"/>
        <end position="20"/>
    </location>
</feature>
<keyword evidence="16" id="KW-0325">Glycoprotein</keyword>
<protein>
    <recommendedName>
        <fullName evidence="4">CD44 antigen</fullName>
    </recommendedName>
    <alternativeName>
        <fullName evidence="22">GP90 lymphocyte homing/adhesion receptor</fullName>
    </alternativeName>
    <alternativeName>
        <fullName evidence="21">HUTCH-I</fullName>
    </alternativeName>
    <alternativeName>
        <fullName evidence="23">Hermes antigen</fullName>
    </alternativeName>
    <alternativeName>
        <fullName evidence="20">Hyaluronate receptor</fullName>
    </alternativeName>
    <alternativeName>
        <fullName evidence="18">Phagocytic glycoprotein 1</fullName>
    </alternativeName>
    <alternativeName>
        <fullName evidence="19">Phagocytic glycoprotein I</fullName>
    </alternativeName>
</protein>
<dbReference type="GO" id="GO:0007155">
    <property type="term" value="P:cell adhesion"/>
    <property type="evidence" value="ECO:0007669"/>
    <property type="project" value="UniProtKB-KW"/>
</dbReference>
<evidence type="ECO:0000256" key="20">
    <source>
        <dbReference type="ARBA" id="ARBA00031179"/>
    </source>
</evidence>
<evidence type="ECO:0000313" key="28">
    <source>
        <dbReference type="EMBL" id="KAF6464429.1"/>
    </source>
</evidence>
<dbReference type="PANTHER" id="PTHR10225">
    <property type="entry name" value="HYALURONAN RECEPTOR"/>
    <property type="match status" value="1"/>
</dbReference>
<evidence type="ECO:0000256" key="1">
    <source>
        <dbReference type="ARBA" id="ARBA00004105"/>
    </source>
</evidence>
<dbReference type="GO" id="GO:0004896">
    <property type="term" value="F:cytokine receptor activity"/>
    <property type="evidence" value="ECO:0007669"/>
    <property type="project" value="TreeGrafter"/>
</dbReference>
<dbReference type="GO" id="GO:0035692">
    <property type="term" value="C:macrophage migration inhibitory factor receptor complex"/>
    <property type="evidence" value="ECO:0007669"/>
    <property type="project" value="TreeGrafter"/>
</dbReference>
<evidence type="ECO:0000256" key="18">
    <source>
        <dbReference type="ARBA" id="ARBA00029917"/>
    </source>
</evidence>
<keyword evidence="7" id="KW-0597">Phosphoprotein</keyword>
<dbReference type="PRINTS" id="PR00658">
    <property type="entry name" value="CD44"/>
</dbReference>
<dbReference type="Gene3D" id="3.10.100.10">
    <property type="entry name" value="Mannose-Binding Protein A, subunit A"/>
    <property type="match status" value="1"/>
</dbReference>
<dbReference type="GO" id="GO:0006954">
    <property type="term" value="P:inflammatory response"/>
    <property type="evidence" value="ECO:0007669"/>
    <property type="project" value="TreeGrafter"/>
</dbReference>
<evidence type="ECO:0000256" key="17">
    <source>
        <dbReference type="ARBA" id="ARBA00023273"/>
    </source>
</evidence>
<evidence type="ECO:0000256" key="14">
    <source>
        <dbReference type="ARBA" id="ARBA00023157"/>
    </source>
</evidence>
<keyword evidence="6" id="KW-0964">Secreted</keyword>
<keyword evidence="15" id="KW-0675">Receptor</keyword>